<evidence type="ECO:0000313" key="1">
    <source>
        <dbReference type="EMBL" id="PWK75376.1"/>
    </source>
</evidence>
<accession>A0A316H4M5</accession>
<dbReference type="Proteomes" id="UP000245678">
    <property type="component" value="Unassembled WGS sequence"/>
</dbReference>
<name>A0A316H4M5_9SPHI</name>
<protein>
    <submittedName>
        <fullName evidence="1">Uncharacterized protein</fullName>
    </submittedName>
</protein>
<gene>
    <name evidence="1" type="ORF">LX99_03870</name>
</gene>
<sequence>MAIHEYLEHKTQQFYVDQTAKGFYNVKDLTEITIPVDMPYIHDWTRFERVSGQVQFQNNNYNFVKMRLTRTAVHLMCIPNYDTTKPTNKNILDAKGIKDIPVPQKEHVPYPKSAMLENTSCFTFAQFVFTCPVIKAARENGLHTVRPWVNYFHDIPEQPPKAC</sequence>
<proteinExistence type="predicted"/>
<comment type="caution">
    <text evidence="1">The sequence shown here is derived from an EMBL/GenBank/DDBJ whole genome shotgun (WGS) entry which is preliminary data.</text>
</comment>
<keyword evidence="2" id="KW-1185">Reference proteome</keyword>
<reference evidence="1 2" key="1">
    <citation type="submission" date="2018-05" db="EMBL/GenBank/DDBJ databases">
        <title>Genomic Encyclopedia of Archaeal and Bacterial Type Strains, Phase II (KMG-II): from individual species to whole genera.</title>
        <authorList>
            <person name="Goeker M."/>
        </authorList>
    </citation>
    <scope>NUCLEOTIDE SEQUENCE [LARGE SCALE GENOMIC DNA]</scope>
    <source>
        <strain evidence="1 2">DSM 19975</strain>
    </source>
</reference>
<organism evidence="1 2">
    <name type="scientific">Mucilaginibacter oryzae</name>
    <dbReference type="NCBI Taxonomy" id="468058"/>
    <lineage>
        <taxon>Bacteria</taxon>
        <taxon>Pseudomonadati</taxon>
        <taxon>Bacteroidota</taxon>
        <taxon>Sphingobacteriia</taxon>
        <taxon>Sphingobacteriales</taxon>
        <taxon>Sphingobacteriaceae</taxon>
        <taxon>Mucilaginibacter</taxon>
    </lineage>
</organism>
<evidence type="ECO:0000313" key="2">
    <source>
        <dbReference type="Proteomes" id="UP000245678"/>
    </source>
</evidence>
<dbReference type="EMBL" id="QGHA01000008">
    <property type="protein sequence ID" value="PWK75376.1"/>
    <property type="molecule type" value="Genomic_DNA"/>
</dbReference>
<dbReference type="AlphaFoldDB" id="A0A316H4M5"/>